<evidence type="ECO:0000256" key="1">
    <source>
        <dbReference type="SAM" id="MobiDB-lite"/>
    </source>
</evidence>
<feature type="region of interest" description="Disordered" evidence="1">
    <location>
        <begin position="1"/>
        <end position="24"/>
    </location>
</feature>
<dbReference type="AlphaFoldDB" id="A0A4Q2D749"/>
<evidence type="ECO:0000313" key="3">
    <source>
        <dbReference type="Proteomes" id="UP000290288"/>
    </source>
</evidence>
<accession>A0A4Q2D749</accession>
<evidence type="ECO:0000313" key="2">
    <source>
        <dbReference type="EMBL" id="RXW13985.1"/>
    </source>
</evidence>
<reference evidence="2 3" key="1">
    <citation type="submission" date="2019-01" db="EMBL/GenBank/DDBJ databases">
        <title>Draft genome sequence of Psathyrella aberdarensis IHI B618.</title>
        <authorList>
            <person name="Buettner E."/>
            <person name="Kellner H."/>
        </authorList>
    </citation>
    <scope>NUCLEOTIDE SEQUENCE [LARGE SCALE GENOMIC DNA]</scope>
    <source>
        <strain evidence="2 3">IHI B618</strain>
    </source>
</reference>
<comment type="caution">
    <text evidence="2">The sequence shown here is derived from an EMBL/GenBank/DDBJ whole genome shotgun (WGS) entry which is preliminary data.</text>
</comment>
<proteinExistence type="predicted"/>
<dbReference type="Proteomes" id="UP000290288">
    <property type="component" value="Unassembled WGS sequence"/>
</dbReference>
<organism evidence="2 3">
    <name type="scientific">Candolleomyces aberdarensis</name>
    <dbReference type="NCBI Taxonomy" id="2316362"/>
    <lineage>
        <taxon>Eukaryota</taxon>
        <taxon>Fungi</taxon>
        <taxon>Dikarya</taxon>
        <taxon>Basidiomycota</taxon>
        <taxon>Agaricomycotina</taxon>
        <taxon>Agaricomycetes</taxon>
        <taxon>Agaricomycetidae</taxon>
        <taxon>Agaricales</taxon>
        <taxon>Agaricineae</taxon>
        <taxon>Psathyrellaceae</taxon>
        <taxon>Candolleomyces</taxon>
    </lineage>
</organism>
<protein>
    <submittedName>
        <fullName evidence="2">Uncharacterized protein</fullName>
    </submittedName>
</protein>
<name>A0A4Q2D749_9AGAR</name>
<sequence>MAGPVVTQAAPRKPRAKPGEGISKEMRELAVERFGELRMEFYLAADESDVGFLPPQSFLPDEAVQKIIDDIYRVSTTNDIASRTTDVPSLSVSQTHRLQSILNLCNSLKSEFTQLRDAKKRKKNVDVQPDFVVVEEQDRNLVIASSLAAGQTLSIAIPS</sequence>
<keyword evidence="3" id="KW-1185">Reference proteome</keyword>
<dbReference type="EMBL" id="SDEE01000789">
    <property type="protein sequence ID" value="RXW13985.1"/>
    <property type="molecule type" value="Genomic_DNA"/>
</dbReference>
<gene>
    <name evidence="2" type="ORF">EST38_g11875</name>
</gene>